<evidence type="ECO:0000313" key="3">
    <source>
        <dbReference type="Proteomes" id="UP000028824"/>
    </source>
</evidence>
<dbReference type="SUPFAM" id="SSF141086">
    <property type="entry name" value="Agglutinin HPA-like"/>
    <property type="match status" value="1"/>
</dbReference>
<dbReference type="GO" id="GO:0070492">
    <property type="term" value="F:oligosaccharide binding"/>
    <property type="evidence" value="ECO:0007669"/>
    <property type="project" value="TreeGrafter"/>
</dbReference>
<dbReference type="PANTHER" id="PTHR46938:SF1">
    <property type="entry name" value="DISCOIDIN-1 SUBUNIT A-RELATED"/>
    <property type="match status" value="1"/>
</dbReference>
<dbReference type="InterPro" id="IPR019019">
    <property type="entry name" value="H-type_lectin_domain"/>
</dbReference>
<dbReference type="GO" id="GO:0045335">
    <property type="term" value="C:phagocytic vesicle"/>
    <property type="evidence" value="ECO:0007669"/>
    <property type="project" value="TreeGrafter"/>
</dbReference>
<dbReference type="Proteomes" id="UP000028824">
    <property type="component" value="Unassembled WGS sequence"/>
</dbReference>
<dbReference type="GO" id="GO:0030247">
    <property type="term" value="F:polysaccharide binding"/>
    <property type="evidence" value="ECO:0007669"/>
    <property type="project" value="TreeGrafter"/>
</dbReference>
<sequence>MRRISSYAVGIQQGSLVLFSDYQVGGAMWTGEGPRQMSRTVVFSEVFREAPSVMVSLSMWDIDHQHNPRMDISAETVTDAGFEIVFRTWGDTRVARVRADWLAIGPCSNDEDWEIE</sequence>
<comment type="caution">
    <text evidence="2">The sequence shown here is derived from an EMBL/GenBank/DDBJ whole genome shotgun (WGS) entry which is preliminary data.</text>
</comment>
<keyword evidence="3" id="KW-1185">Reference proteome</keyword>
<accession>A0A086Y4C4</accession>
<dbReference type="PANTHER" id="PTHR46938">
    <property type="entry name" value="DISCOIDIN-1 SUBUNIT A-RELATED-RELATED"/>
    <property type="match status" value="1"/>
</dbReference>
<dbReference type="OrthoDB" id="7658568at2"/>
<reference evidence="2 3" key="1">
    <citation type="submission" date="2014-03" db="EMBL/GenBank/DDBJ databases">
        <title>Genome of Paenirhodobacter enshiensis DW2-9.</title>
        <authorList>
            <person name="Wang D."/>
            <person name="Wang G."/>
        </authorList>
    </citation>
    <scope>NUCLEOTIDE SEQUENCE [LARGE SCALE GENOMIC DNA]</scope>
    <source>
        <strain evidence="2 3">DW2-9</strain>
    </source>
</reference>
<dbReference type="GO" id="GO:0098636">
    <property type="term" value="C:protein complex involved in cell adhesion"/>
    <property type="evidence" value="ECO:0007669"/>
    <property type="project" value="TreeGrafter"/>
</dbReference>
<protein>
    <submittedName>
        <fullName evidence="2">ATP synthase</fullName>
    </submittedName>
</protein>
<organism evidence="2 3">
    <name type="scientific">Paenirhodobacter enshiensis</name>
    <dbReference type="NCBI Taxonomy" id="1105367"/>
    <lineage>
        <taxon>Bacteria</taxon>
        <taxon>Pseudomonadati</taxon>
        <taxon>Pseudomonadota</taxon>
        <taxon>Alphaproteobacteria</taxon>
        <taxon>Rhodobacterales</taxon>
        <taxon>Rhodobacter group</taxon>
        <taxon>Paenirhodobacter</taxon>
    </lineage>
</organism>
<dbReference type="AlphaFoldDB" id="A0A086Y4C4"/>
<evidence type="ECO:0000259" key="1">
    <source>
        <dbReference type="Pfam" id="PF09458"/>
    </source>
</evidence>
<dbReference type="GO" id="GO:0009986">
    <property type="term" value="C:cell surface"/>
    <property type="evidence" value="ECO:0007669"/>
    <property type="project" value="TreeGrafter"/>
</dbReference>
<dbReference type="EMBL" id="JFZB01000005">
    <property type="protein sequence ID" value="KFI29124.1"/>
    <property type="molecule type" value="Genomic_DNA"/>
</dbReference>
<name>A0A086Y4C4_9RHOB</name>
<gene>
    <name evidence="2" type="ORF">CG50_13155</name>
</gene>
<dbReference type="STRING" id="1105367.CG50_13155"/>
<feature type="domain" description="H-type lectin" evidence="1">
    <location>
        <begin position="38"/>
        <end position="104"/>
    </location>
</feature>
<dbReference type="InterPro" id="IPR037221">
    <property type="entry name" value="H-type_lectin_dom_sf"/>
</dbReference>
<dbReference type="eggNOG" id="ENOG5032SUT">
    <property type="taxonomic scope" value="Bacteria"/>
</dbReference>
<proteinExistence type="predicted"/>
<dbReference type="Gene3D" id="2.60.40.2080">
    <property type="match status" value="1"/>
</dbReference>
<evidence type="ECO:0000313" key="2">
    <source>
        <dbReference type="EMBL" id="KFI29124.1"/>
    </source>
</evidence>
<dbReference type="GO" id="GO:0098609">
    <property type="term" value="P:cell-cell adhesion"/>
    <property type="evidence" value="ECO:0007669"/>
    <property type="project" value="TreeGrafter"/>
</dbReference>
<dbReference type="Pfam" id="PF09458">
    <property type="entry name" value="H_lectin"/>
    <property type="match status" value="1"/>
</dbReference>
<dbReference type="InterPro" id="IPR052487">
    <property type="entry name" value="Galactose-binding_lectin"/>
</dbReference>
<dbReference type="GO" id="GO:0046871">
    <property type="term" value="F:N-acetylgalactosamine binding"/>
    <property type="evidence" value="ECO:0007669"/>
    <property type="project" value="TreeGrafter"/>
</dbReference>